<dbReference type="GO" id="GO:0005524">
    <property type="term" value="F:ATP binding"/>
    <property type="evidence" value="ECO:0007669"/>
    <property type="project" value="UniProtKB-KW"/>
</dbReference>
<gene>
    <name evidence="4" type="ORF">IAC72_05570</name>
</gene>
<dbReference type="Gene3D" id="3.30.230.10">
    <property type="match status" value="1"/>
</dbReference>
<keyword evidence="2" id="KW-0067">ATP-binding</keyword>
<feature type="non-terminal residue" evidence="4">
    <location>
        <position position="26"/>
    </location>
</feature>
<evidence type="ECO:0000259" key="3">
    <source>
        <dbReference type="Pfam" id="PF10509"/>
    </source>
</evidence>
<proteinExistence type="predicted"/>
<evidence type="ECO:0000313" key="4">
    <source>
        <dbReference type="EMBL" id="HIU91458.1"/>
    </source>
</evidence>
<dbReference type="InterPro" id="IPR019539">
    <property type="entry name" value="GalKase_N"/>
</dbReference>
<sequence>MNNNFEYKVSAAGRVNIIGEHIDYCG</sequence>
<dbReference type="Proteomes" id="UP000886852">
    <property type="component" value="Unassembled WGS sequence"/>
</dbReference>
<evidence type="ECO:0000256" key="2">
    <source>
        <dbReference type="ARBA" id="ARBA00022840"/>
    </source>
</evidence>
<organism evidence="4 5">
    <name type="scientific">Candidatus Fimimonas merdipullorum</name>
    <dbReference type="NCBI Taxonomy" id="2840822"/>
    <lineage>
        <taxon>Bacteria</taxon>
        <taxon>Pseudomonadati</taxon>
        <taxon>Myxococcota</taxon>
        <taxon>Myxococcia</taxon>
        <taxon>Myxococcales</taxon>
        <taxon>Cystobacterineae</taxon>
        <taxon>Myxococcaceae</taxon>
        <taxon>Myxococcaceae incertae sedis</taxon>
        <taxon>Candidatus Fimimonas</taxon>
    </lineage>
</organism>
<accession>A0A9D1MYQ6</accession>
<dbReference type="EMBL" id="DVOC01000100">
    <property type="protein sequence ID" value="HIU91458.1"/>
    <property type="molecule type" value="Genomic_DNA"/>
</dbReference>
<dbReference type="GO" id="GO:0005975">
    <property type="term" value="P:carbohydrate metabolic process"/>
    <property type="evidence" value="ECO:0007669"/>
    <property type="project" value="UniProtKB-ARBA"/>
</dbReference>
<evidence type="ECO:0000256" key="1">
    <source>
        <dbReference type="ARBA" id="ARBA00022741"/>
    </source>
</evidence>
<reference evidence="4" key="1">
    <citation type="submission" date="2020-10" db="EMBL/GenBank/DDBJ databases">
        <authorList>
            <person name="Gilroy R."/>
        </authorList>
    </citation>
    <scope>NUCLEOTIDE SEQUENCE</scope>
    <source>
        <strain evidence="4">ChiHjej12B11-7776</strain>
    </source>
</reference>
<dbReference type="AlphaFoldDB" id="A0A9D1MYQ6"/>
<dbReference type="InterPro" id="IPR014721">
    <property type="entry name" value="Ribsml_uS5_D2-typ_fold_subgr"/>
</dbReference>
<feature type="domain" description="Galactokinase N-terminal" evidence="3">
    <location>
        <begin position="9"/>
        <end position="26"/>
    </location>
</feature>
<name>A0A9D1MYQ6_9BACT</name>
<dbReference type="SUPFAM" id="SSF54211">
    <property type="entry name" value="Ribosomal protein S5 domain 2-like"/>
    <property type="match status" value="1"/>
</dbReference>
<dbReference type="InterPro" id="IPR019741">
    <property type="entry name" value="Galactokinase_CS"/>
</dbReference>
<protein>
    <submittedName>
        <fullName evidence="4">Galactokinase family protein</fullName>
    </submittedName>
</protein>
<dbReference type="InterPro" id="IPR020568">
    <property type="entry name" value="Ribosomal_Su5_D2-typ_SF"/>
</dbReference>
<keyword evidence="1" id="KW-0547">Nucleotide-binding</keyword>
<reference evidence="4" key="2">
    <citation type="journal article" date="2021" name="PeerJ">
        <title>Extensive microbial diversity within the chicken gut microbiome revealed by metagenomics and culture.</title>
        <authorList>
            <person name="Gilroy R."/>
            <person name="Ravi A."/>
            <person name="Getino M."/>
            <person name="Pursley I."/>
            <person name="Horton D.L."/>
            <person name="Alikhan N.F."/>
            <person name="Baker D."/>
            <person name="Gharbi K."/>
            <person name="Hall N."/>
            <person name="Watson M."/>
            <person name="Adriaenssens E.M."/>
            <person name="Foster-Nyarko E."/>
            <person name="Jarju S."/>
            <person name="Secka A."/>
            <person name="Antonio M."/>
            <person name="Oren A."/>
            <person name="Chaudhuri R.R."/>
            <person name="La Ragione R."/>
            <person name="Hildebrand F."/>
            <person name="Pallen M.J."/>
        </authorList>
    </citation>
    <scope>NUCLEOTIDE SEQUENCE</scope>
    <source>
        <strain evidence="4">ChiHjej12B11-7776</strain>
    </source>
</reference>
<dbReference type="Pfam" id="PF10509">
    <property type="entry name" value="GalKase_gal_bdg"/>
    <property type="match status" value="1"/>
</dbReference>
<dbReference type="PROSITE" id="PS00106">
    <property type="entry name" value="GALACTOKINASE"/>
    <property type="match status" value="1"/>
</dbReference>
<evidence type="ECO:0000313" key="5">
    <source>
        <dbReference type="Proteomes" id="UP000886852"/>
    </source>
</evidence>
<comment type="caution">
    <text evidence="4">The sequence shown here is derived from an EMBL/GenBank/DDBJ whole genome shotgun (WGS) entry which is preliminary data.</text>
</comment>